<dbReference type="PANTHER" id="PTHR10900">
    <property type="entry name" value="PERIOSTIN-RELATED"/>
    <property type="match status" value="1"/>
</dbReference>
<dbReference type="SUPFAM" id="SSF82153">
    <property type="entry name" value="FAS1 domain"/>
    <property type="match status" value="1"/>
</dbReference>
<reference evidence="2" key="1">
    <citation type="submission" date="2019-11" db="EMBL/GenBank/DDBJ databases">
        <title>Genomic insights into an expanded diversity of filamentous marine cyanobacteria reveals the extraordinary biosynthetic potential of Moorea and Okeania.</title>
        <authorList>
            <person name="Ferreira Leao T."/>
            <person name="Wang M."/>
            <person name="Moss N."/>
            <person name="Da Silva R."/>
            <person name="Sanders J."/>
            <person name="Nurk S."/>
            <person name="Gurevich A."/>
            <person name="Humphrey G."/>
            <person name="Reher R."/>
            <person name="Zhu Q."/>
            <person name="Belda-Ferre P."/>
            <person name="Glukhov E."/>
            <person name="Rex R."/>
            <person name="Dorrestein P.C."/>
            <person name="Knight R."/>
            <person name="Pevzner P."/>
            <person name="Gerwick W.H."/>
            <person name="Gerwick L."/>
        </authorList>
    </citation>
    <scope>NUCLEOTIDE SEQUENCE</scope>
    <source>
        <strain evidence="2">SIO1C4</strain>
    </source>
</reference>
<dbReference type="PROSITE" id="PS50213">
    <property type="entry name" value="FAS1"/>
    <property type="match status" value="1"/>
</dbReference>
<dbReference type="AlphaFoldDB" id="A0A6B3NKG1"/>
<dbReference type="InterPro" id="IPR000782">
    <property type="entry name" value="FAS1_domain"/>
</dbReference>
<evidence type="ECO:0000259" key="1">
    <source>
        <dbReference type="PROSITE" id="PS50213"/>
    </source>
</evidence>
<dbReference type="Gene3D" id="2.30.180.10">
    <property type="entry name" value="FAS1 domain"/>
    <property type="match status" value="1"/>
</dbReference>
<proteinExistence type="predicted"/>
<organism evidence="2">
    <name type="scientific">Symploca sp. SIO1C4</name>
    <dbReference type="NCBI Taxonomy" id="2607765"/>
    <lineage>
        <taxon>Bacteria</taxon>
        <taxon>Bacillati</taxon>
        <taxon>Cyanobacteriota</taxon>
        <taxon>Cyanophyceae</taxon>
        <taxon>Coleofasciculales</taxon>
        <taxon>Coleofasciculaceae</taxon>
        <taxon>Symploca</taxon>
    </lineage>
</organism>
<gene>
    <name evidence="2" type="ORF">F6J89_33120</name>
</gene>
<name>A0A6B3NKG1_9CYAN</name>
<dbReference type="PANTHER" id="PTHR10900:SF77">
    <property type="entry name" value="FI19380P1"/>
    <property type="match status" value="1"/>
</dbReference>
<dbReference type="InterPro" id="IPR050904">
    <property type="entry name" value="Adhesion/Biosynth-related"/>
</dbReference>
<dbReference type="InterPro" id="IPR036378">
    <property type="entry name" value="FAS1_dom_sf"/>
</dbReference>
<dbReference type="SMART" id="SM00554">
    <property type="entry name" value="FAS1"/>
    <property type="match status" value="1"/>
</dbReference>
<evidence type="ECO:0000313" key="2">
    <source>
        <dbReference type="EMBL" id="NER32313.1"/>
    </source>
</evidence>
<sequence length="194" mass="21743">MNTRDKFKRLGSLVGLVSASLLLSFPLHAQYLPRFTFWQRPAYLESEDEINLAEIIAQESQFTIFADSLEKAGLSKTLEGNGYLTVLAPTNQAFNALSFTDSQKLSQPEYLKKVLKYHLIEGEINPQEIPVEKLTLAGSLVKITFGKSSQNEFWVNNQAQVIPLDVDENDNPKAKFADNATIVPINKVLLPPEF</sequence>
<dbReference type="Pfam" id="PF02469">
    <property type="entry name" value="Fasciclin"/>
    <property type="match status" value="1"/>
</dbReference>
<protein>
    <recommendedName>
        <fullName evidence="1">FAS1 domain-containing protein</fullName>
    </recommendedName>
</protein>
<accession>A0A6B3NKG1</accession>
<dbReference type="EMBL" id="JAAHFQ010001173">
    <property type="protein sequence ID" value="NER32313.1"/>
    <property type="molecule type" value="Genomic_DNA"/>
</dbReference>
<comment type="caution">
    <text evidence="2">The sequence shown here is derived from an EMBL/GenBank/DDBJ whole genome shotgun (WGS) entry which is preliminary data.</text>
</comment>
<feature type="domain" description="FAS1" evidence="1">
    <location>
        <begin position="49"/>
        <end position="190"/>
    </location>
</feature>